<accession>A0A9D1GH68</accession>
<organism evidence="1 2">
    <name type="scientific">Candidatus Caccoplasma intestinavium</name>
    <dbReference type="NCBI Taxonomy" id="2840716"/>
    <lineage>
        <taxon>Bacteria</taxon>
        <taxon>Pseudomonadati</taxon>
        <taxon>Bacteroidota</taxon>
        <taxon>Bacteroidia</taxon>
        <taxon>Bacteroidales</taxon>
        <taxon>Bacteroidaceae</taxon>
        <taxon>Bacteroidaceae incertae sedis</taxon>
        <taxon>Candidatus Caccoplasma</taxon>
    </lineage>
</organism>
<sequence length="231" mass="25481">MMKNFFYILVVLPLFLVSCSKEEEENAIDPTIFNKNISVGESCTINEVGSISLETPNDFIATINGNKITGNHSGSLTSYCNTDKGRFKLSVTVSPNTTLYVDLAQFLGMSKSNVEKVFGKPIKTTSQHCVYAPSGLEKETRFVYSGGKVTSCAIYFDSSYASTLGKHLADRYSLCYTQGNGILYMDSYDIDNAKTFVMVQTSLKTILVFYTNAENISPNKAELSSLTIPFQ</sequence>
<reference evidence="1" key="2">
    <citation type="journal article" date="2021" name="PeerJ">
        <title>Extensive microbial diversity within the chicken gut microbiome revealed by metagenomics and culture.</title>
        <authorList>
            <person name="Gilroy R."/>
            <person name="Ravi A."/>
            <person name="Getino M."/>
            <person name="Pursley I."/>
            <person name="Horton D.L."/>
            <person name="Alikhan N.F."/>
            <person name="Baker D."/>
            <person name="Gharbi K."/>
            <person name="Hall N."/>
            <person name="Watson M."/>
            <person name="Adriaenssens E.M."/>
            <person name="Foster-Nyarko E."/>
            <person name="Jarju S."/>
            <person name="Secka A."/>
            <person name="Antonio M."/>
            <person name="Oren A."/>
            <person name="Chaudhuri R.R."/>
            <person name="La Ragione R."/>
            <person name="Hildebrand F."/>
            <person name="Pallen M.J."/>
        </authorList>
    </citation>
    <scope>NUCLEOTIDE SEQUENCE</scope>
    <source>
        <strain evidence="1">21143</strain>
    </source>
</reference>
<dbReference type="AlphaFoldDB" id="A0A9D1GH68"/>
<gene>
    <name evidence="1" type="ORF">IAD06_10510</name>
</gene>
<protein>
    <recommendedName>
        <fullName evidence="3">Lipoprotein</fullName>
    </recommendedName>
</protein>
<dbReference type="Proteomes" id="UP000886722">
    <property type="component" value="Unassembled WGS sequence"/>
</dbReference>
<evidence type="ECO:0000313" key="2">
    <source>
        <dbReference type="Proteomes" id="UP000886722"/>
    </source>
</evidence>
<dbReference type="EMBL" id="DVKT01000076">
    <property type="protein sequence ID" value="HIT40447.1"/>
    <property type="molecule type" value="Genomic_DNA"/>
</dbReference>
<evidence type="ECO:0008006" key="3">
    <source>
        <dbReference type="Google" id="ProtNLM"/>
    </source>
</evidence>
<reference evidence="1" key="1">
    <citation type="submission" date="2020-10" db="EMBL/GenBank/DDBJ databases">
        <authorList>
            <person name="Gilroy R."/>
        </authorList>
    </citation>
    <scope>NUCLEOTIDE SEQUENCE</scope>
    <source>
        <strain evidence="1">21143</strain>
    </source>
</reference>
<proteinExistence type="predicted"/>
<comment type="caution">
    <text evidence="1">The sequence shown here is derived from an EMBL/GenBank/DDBJ whole genome shotgun (WGS) entry which is preliminary data.</text>
</comment>
<evidence type="ECO:0000313" key="1">
    <source>
        <dbReference type="EMBL" id="HIT40447.1"/>
    </source>
</evidence>
<name>A0A9D1GH68_9BACT</name>
<dbReference type="PROSITE" id="PS51257">
    <property type="entry name" value="PROKAR_LIPOPROTEIN"/>
    <property type="match status" value="1"/>
</dbReference>